<evidence type="ECO:0000313" key="1">
    <source>
        <dbReference type="EMBL" id="CAK5083295.1"/>
    </source>
</evidence>
<dbReference type="Proteomes" id="UP001497535">
    <property type="component" value="Unassembled WGS sequence"/>
</dbReference>
<reference evidence="1" key="1">
    <citation type="submission" date="2023-11" db="EMBL/GenBank/DDBJ databases">
        <authorList>
            <person name="Poullet M."/>
        </authorList>
    </citation>
    <scope>NUCLEOTIDE SEQUENCE</scope>
    <source>
        <strain evidence="1">E1834</strain>
    </source>
</reference>
<organism evidence="1 2">
    <name type="scientific">Meloidogyne enterolobii</name>
    <name type="common">Root-knot nematode worm</name>
    <name type="synonym">Meloidogyne mayaguensis</name>
    <dbReference type="NCBI Taxonomy" id="390850"/>
    <lineage>
        <taxon>Eukaryota</taxon>
        <taxon>Metazoa</taxon>
        <taxon>Ecdysozoa</taxon>
        <taxon>Nematoda</taxon>
        <taxon>Chromadorea</taxon>
        <taxon>Rhabditida</taxon>
        <taxon>Tylenchina</taxon>
        <taxon>Tylenchomorpha</taxon>
        <taxon>Tylenchoidea</taxon>
        <taxon>Meloidogynidae</taxon>
        <taxon>Meloidogyninae</taxon>
        <taxon>Meloidogyne</taxon>
    </lineage>
</organism>
<protein>
    <submittedName>
        <fullName evidence="1">Uncharacterized protein</fullName>
    </submittedName>
</protein>
<name>A0ACB0ZVY3_MELEN</name>
<dbReference type="EMBL" id="CAVMJV010000050">
    <property type="protein sequence ID" value="CAK5083295.1"/>
    <property type="molecule type" value="Genomic_DNA"/>
</dbReference>
<comment type="caution">
    <text evidence="1">The sequence shown here is derived from an EMBL/GenBank/DDBJ whole genome shotgun (WGS) entry which is preliminary data.</text>
</comment>
<sequence length="320" mass="36835">MEEIEGEELTSSQPKIINENTISESLDEDTISEDVEEEPQGVKIEEQKPAEKPIMKNLEDKIIKSSKGKGKANANKNIKAKHGKKVKNEVINKIIKKEDELKTNNELTVFEENNELIDVLKEKKHWNDLKNSNFIIDRTVTLEEAIADIKKIVEHWNKNAFTLISGSYLLNINSVESDVDFIVVLPFNYNNNNDKFVTKRMLDDEFMGIRSECNFEKREECSEKGSLYCVLCENKATSWLRKITAGVSEINAKIHDYSFDLAFVAYPWERNSEQVLNFIKSEESLKNLNEIDNFILNFTEQFGTNLQFDRFGMINSLSGS</sequence>
<evidence type="ECO:0000313" key="2">
    <source>
        <dbReference type="Proteomes" id="UP001497535"/>
    </source>
</evidence>
<proteinExistence type="predicted"/>
<accession>A0ACB0ZVY3</accession>
<gene>
    <name evidence="1" type="ORF">MENTE1834_LOCUS30622</name>
</gene>
<keyword evidence="2" id="KW-1185">Reference proteome</keyword>